<feature type="compositionally biased region" description="Basic and acidic residues" evidence="1">
    <location>
        <begin position="194"/>
        <end position="205"/>
    </location>
</feature>
<evidence type="ECO:0000313" key="3">
    <source>
        <dbReference type="Proteomes" id="UP000030746"/>
    </source>
</evidence>
<feature type="region of interest" description="Disordered" evidence="1">
    <location>
        <begin position="1"/>
        <end position="55"/>
    </location>
</feature>
<dbReference type="PANTHER" id="PTHR21838:SF2">
    <property type="entry name" value="COILED-COIL DOMAIN-CONTAINING PROTEIN 137"/>
    <property type="match status" value="1"/>
</dbReference>
<keyword evidence="3" id="KW-1185">Reference proteome</keyword>
<feature type="region of interest" description="Disordered" evidence="1">
    <location>
        <begin position="265"/>
        <end position="284"/>
    </location>
</feature>
<dbReference type="EMBL" id="KB201931">
    <property type="protein sequence ID" value="ESO93383.1"/>
    <property type="molecule type" value="Genomic_DNA"/>
</dbReference>
<dbReference type="KEGG" id="lgi:LOTGIDRAFT_232784"/>
<dbReference type="OrthoDB" id="5876637at2759"/>
<dbReference type="CTD" id="20249046"/>
<reference evidence="2 3" key="1">
    <citation type="journal article" date="2013" name="Nature">
        <title>Insights into bilaterian evolution from three spiralian genomes.</title>
        <authorList>
            <person name="Simakov O."/>
            <person name="Marletaz F."/>
            <person name="Cho S.J."/>
            <person name="Edsinger-Gonzales E."/>
            <person name="Havlak P."/>
            <person name="Hellsten U."/>
            <person name="Kuo D.H."/>
            <person name="Larsson T."/>
            <person name="Lv J."/>
            <person name="Arendt D."/>
            <person name="Savage R."/>
            <person name="Osoegawa K."/>
            <person name="de Jong P."/>
            <person name="Grimwood J."/>
            <person name="Chapman J.A."/>
            <person name="Shapiro H."/>
            <person name="Aerts A."/>
            <person name="Otillar R.P."/>
            <person name="Terry A.Y."/>
            <person name="Boore J.L."/>
            <person name="Grigoriev I.V."/>
            <person name="Lindberg D.R."/>
            <person name="Seaver E.C."/>
            <person name="Weisblat D.A."/>
            <person name="Putnam N.H."/>
            <person name="Rokhsar D.S."/>
        </authorList>
    </citation>
    <scope>NUCLEOTIDE SEQUENCE [LARGE SCALE GENOMIC DNA]</scope>
</reference>
<feature type="compositionally biased region" description="Basic residues" evidence="1">
    <location>
        <begin position="8"/>
        <end position="23"/>
    </location>
</feature>
<feature type="compositionally biased region" description="Basic residues" evidence="1">
    <location>
        <begin position="32"/>
        <end position="48"/>
    </location>
</feature>
<dbReference type="GO" id="GO:0005634">
    <property type="term" value="C:nucleus"/>
    <property type="evidence" value="ECO:0007669"/>
    <property type="project" value="TreeGrafter"/>
</dbReference>
<dbReference type="Proteomes" id="UP000030746">
    <property type="component" value="Unassembled WGS sequence"/>
</dbReference>
<feature type="compositionally biased region" description="Basic residues" evidence="1">
    <location>
        <begin position="179"/>
        <end position="193"/>
    </location>
</feature>
<dbReference type="PANTHER" id="PTHR21838">
    <property type="entry name" value="COILED-COIL DOMAIN-CONTAINING PROTEIN 137"/>
    <property type="match status" value="1"/>
</dbReference>
<evidence type="ECO:0008006" key="4">
    <source>
        <dbReference type="Google" id="ProtNLM"/>
    </source>
</evidence>
<feature type="region of interest" description="Disordered" evidence="1">
    <location>
        <begin position="228"/>
        <end position="253"/>
    </location>
</feature>
<organism evidence="2 3">
    <name type="scientific">Lottia gigantea</name>
    <name type="common">Giant owl limpet</name>
    <dbReference type="NCBI Taxonomy" id="225164"/>
    <lineage>
        <taxon>Eukaryota</taxon>
        <taxon>Metazoa</taxon>
        <taxon>Spiralia</taxon>
        <taxon>Lophotrochozoa</taxon>
        <taxon>Mollusca</taxon>
        <taxon>Gastropoda</taxon>
        <taxon>Patellogastropoda</taxon>
        <taxon>Lottioidea</taxon>
        <taxon>Lottiidae</taxon>
        <taxon>Lottia</taxon>
    </lineage>
</organism>
<feature type="region of interest" description="Disordered" evidence="1">
    <location>
        <begin position="171"/>
        <end position="205"/>
    </location>
</feature>
<dbReference type="OMA" id="HHGVRDP"/>
<feature type="compositionally biased region" description="Basic residues" evidence="1">
    <location>
        <begin position="94"/>
        <end position="106"/>
    </location>
</feature>
<protein>
    <recommendedName>
        <fullName evidence="4">Coiled-coil domain-containing protein 137</fullName>
    </recommendedName>
</protein>
<dbReference type="InterPro" id="IPR026680">
    <property type="entry name" value="CCDC137"/>
</dbReference>
<dbReference type="GeneID" id="20249046"/>
<feature type="compositionally biased region" description="Polar residues" evidence="1">
    <location>
        <begin position="126"/>
        <end position="137"/>
    </location>
</feature>
<feature type="region of interest" description="Disordered" evidence="1">
    <location>
        <begin position="94"/>
        <end position="140"/>
    </location>
</feature>
<sequence>MSKISNTQRRKKNKKFEHFRKKLRETQLNAKKAPRIGKPQKSKKHKKLKAVDPFYHGERKDKLFKGINQKPQSLEQEVPKKALEVLELMKETKKMKKKKKKAKHQVSMKPEEFRKTVNNSNNDNNLGISNALKQQPGETDRRFLHRLNEESKKAMLMAKLADKWDADVVETEDGEFKIKKEKKPSEKKKRRAAEKREEKRQKRDEKFIDDYQEFKTFEDHVEFGEVVHAPPSLSSLPRKANKDNGARKPGSKSLILKDILISNKLSNNNSERTTGKRKVGQSLKRKLISPAQQVILDKERDRVIDVYRQMKEAKLKK</sequence>
<accession>V3ZPT2</accession>
<dbReference type="AlphaFoldDB" id="V3ZPT2"/>
<gene>
    <name evidence="2" type="ORF">LOTGIDRAFT_232784</name>
</gene>
<evidence type="ECO:0000313" key="2">
    <source>
        <dbReference type="EMBL" id="ESO93383.1"/>
    </source>
</evidence>
<feature type="compositionally biased region" description="Basic residues" evidence="1">
    <location>
        <begin position="275"/>
        <end position="284"/>
    </location>
</feature>
<dbReference type="HOGENOM" id="CLU_078333_0_0_1"/>
<dbReference type="RefSeq" id="XP_009056077.1">
    <property type="nucleotide sequence ID" value="XM_009057829.1"/>
</dbReference>
<name>V3ZPT2_LOTGI</name>
<proteinExistence type="predicted"/>
<evidence type="ECO:0000256" key="1">
    <source>
        <dbReference type="SAM" id="MobiDB-lite"/>
    </source>
</evidence>